<dbReference type="STRING" id="1348853.LK12_00590"/>
<evidence type="ECO:0000259" key="1">
    <source>
        <dbReference type="Pfam" id="PF02627"/>
    </source>
</evidence>
<keyword evidence="3" id="KW-1185">Reference proteome</keyword>
<dbReference type="Pfam" id="PF02627">
    <property type="entry name" value="CMD"/>
    <property type="match status" value="1"/>
</dbReference>
<dbReference type="PANTHER" id="PTHR34846">
    <property type="entry name" value="4-CARBOXYMUCONOLACTONE DECARBOXYLASE FAMILY PROTEIN (AFU_ORTHOLOGUE AFUA_6G11590)"/>
    <property type="match status" value="1"/>
</dbReference>
<reference evidence="2 3" key="1">
    <citation type="submission" date="2014-10" db="EMBL/GenBank/DDBJ databases">
        <title>Genome sequence of Novosphingobium malaysiense MUSC 273(T).</title>
        <authorList>
            <person name="Lee L.-H."/>
        </authorList>
    </citation>
    <scope>NUCLEOTIDE SEQUENCE [LARGE SCALE GENOMIC DNA]</scope>
    <source>
        <strain evidence="2 3">MUSC 273</strain>
    </source>
</reference>
<organism evidence="2 3">
    <name type="scientific">Novosphingobium malaysiense</name>
    <dbReference type="NCBI Taxonomy" id="1348853"/>
    <lineage>
        <taxon>Bacteria</taxon>
        <taxon>Pseudomonadati</taxon>
        <taxon>Pseudomonadota</taxon>
        <taxon>Alphaproteobacteria</taxon>
        <taxon>Sphingomonadales</taxon>
        <taxon>Sphingomonadaceae</taxon>
        <taxon>Novosphingobium</taxon>
    </lineage>
</organism>
<sequence length="206" mass="22595">MDDKAAIAAREAAVLGAGPRIAPLPAEERTVEQQQLIDRAQPPAQVRQIKGGGDTEWVEIMARHHGLFGGHLMFAQTFMTEATLSARDREIAVLRLAWVSGAPFEWGGHVVIGKACGLTEAEIARIIEGPDAAEWSAHESALLQATEQLHADSMIDDATWSTLSLTLDERQLIELVLLIGHYKTVAYYQNALRFRLPQGNEGLHAR</sequence>
<dbReference type="InterPro" id="IPR029032">
    <property type="entry name" value="AhpD-like"/>
</dbReference>
<dbReference type="EMBL" id="JTDI01000001">
    <property type="protein sequence ID" value="KHK93605.1"/>
    <property type="molecule type" value="Genomic_DNA"/>
</dbReference>
<protein>
    <recommendedName>
        <fullName evidence="1">Carboxymuconolactone decarboxylase-like domain-containing protein</fullName>
    </recommendedName>
</protein>
<dbReference type="PANTHER" id="PTHR34846:SF5">
    <property type="entry name" value="CARBOXYMUCONOLACTONE DECARBOXYLASE-LIKE DOMAIN-CONTAINING PROTEIN"/>
    <property type="match status" value="1"/>
</dbReference>
<gene>
    <name evidence="2" type="ORF">LK12_00590</name>
</gene>
<feature type="domain" description="Carboxymuconolactone decarboxylase-like" evidence="1">
    <location>
        <begin position="78"/>
        <end position="147"/>
    </location>
</feature>
<accession>A0A0B1ZR43</accession>
<dbReference type="GO" id="GO:0051920">
    <property type="term" value="F:peroxiredoxin activity"/>
    <property type="evidence" value="ECO:0007669"/>
    <property type="project" value="InterPro"/>
</dbReference>
<dbReference type="InterPro" id="IPR003779">
    <property type="entry name" value="CMD-like"/>
</dbReference>
<dbReference type="SUPFAM" id="SSF69118">
    <property type="entry name" value="AhpD-like"/>
    <property type="match status" value="1"/>
</dbReference>
<dbReference type="Gene3D" id="1.20.1290.10">
    <property type="entry name" value="AhpD-like"/>
    <property type="match status" value="1"/>
</dbReference>
<comment type="caution">
    <text evidence="2">The sequence shown here is derived from an EMBL/GenBank/DDBJ whole genome shotgun (WGS) entry which is preliminary data.</text>
</comment>
<dbReference type="AlphaFoldDB" id="A0A0B1ZR43"/>
<evidence type="ECO:0000313" key="2">
    <source>
        <dbReference type="EMBL" id="KHK93605.1"/>
    </source>
</evidence>
<name>A0A0B1ZR43_9SPHN</name>
<evidence type="ECO:0000313" key="3">
    <source>
        <dbReference type="Proteomes" id="UP000031057"/>
    </source>
</evidence>
<dbReference type="Proteomes" id="UP000031057">
    <property type="component" value="Unassembled WGS sequence"/>
</dbReference>
<proteinExistence type="predicted"/>